<organism evidence="16 17">
    <name type="scientific">Amblyomma americanum</name>
    <name type="common">Lone star tick</name>
    <dbReference type="NCBI Taxonomy" id="6943"/>
    <lineage>
        <taxon>Eukaryota</taxon>
        <taxon>Metazoa</taxon>
        <taxon>Ecdysozoa</taxon>
        <taxon>Arthropoda</taxon>
        <taxon>Chelicerata</taxon>
        <taxon>Arachnida</taxon>
        <taxon>Acari</taxon>
        <taxon>Parasitiformes</taxon>
        <taxon>Ixodida</taxon>
        <taxon>Ixodoidea</taxon>
        <taxon>Ixodidae</taxon>
        <taxon>Amblyomminae</taxon>
        <taxon>Amblyomma</taxon>
    </lineage>
</organism>
<evidence type="ECO:0000256" key="13">
    <source>
        <dbReference type="ARBA" id="ARBA00030847"/>
    </source>
</evidence>
<evidence type="ECO:0000256" key="10">
    <source>
        <dbReference type="ARBA" id="ARBA00025588"/>
    </source>
</evidence>
<evidence type="ECO:0000256" key="11">
    <source>
        <dbReference type="ARBA" id="ARBA00029750"/>
    </source>
</evidence>
<keyword evidence="6" id="KW-0489">Methyltransferase</keyword>
<keyword evidence="17" id="KW-1185">Reference proteome</keyword>
<dbReference type="EC" id="2.3.1.231" evidence="3"/>
<comment type="caution">
    <text evidence="16">The sequence shown here is derived from an EMBL/GenBank/DDBJ whole genome shotgun (WGS) entry which is preliminary data.</text>
</comment>
<dbReference type="Gene3D" id="2.60.120.650">
    <property type="entry name" value="Cupin"/>
    <property type="match status" value="1"/>
</dbReference>
<gene>
    <name evidence="16" type="ORF">V5799_027555</name>
</gene>
<dbReference type="Gene3D" id="6.10.140.1470">
    <property type="match status" value="1"/>
</dbReference>
<feature type="domain" description="JmjC" evidence="15">
    <location>
        <begin position="114"/>
        <end position="267"/>
    </location>
</feature>
<dbReference type="GO" id="GO:0008168">
    <property type="term" value="F:methyltransferase activity"/>
    <property type="evidence" value="ECO:0007669"/>
    <property type="project" value="UniProtKB-KW"/>
</dbReference>
<evidence type="ECO:0000256" key="2">
    <source>
        <dbReference type="ARBA" id="ARBA00010703"/>
    </source>
</evidence>
<dbReference type="Pfam" id="PF13621">
    <property type="entry name" value="Cupin_8"/>
    <property type="match status" value="1"/>
</dbReference>
<comment type="catalytic activity">
    <reaction evidence="14">
        <text>7-[(3S)-(3-amino-3-methoxycarbonyl)propyl]wyosine(37) in tRNA(Phe) + S-adenosyl-L-methionine + CO2 = wybutosine(37) in tRNA(Phe) + S-adenosyl-L-homocysteine + 2 H(+)</text>
        <dbReference type="Rhea" id="RHEA:37119"/>
        <dbReference type="Rhea" id="RHEA-COMP:11844"/>
        <dbReference type="Rhea" id="RHEA-COMP:11847"/>
        <dbReference type="ChEBI" id="CHEBI:15378"/>
        <dbReference type="ChEBI" id="CHEBI:16526"/>
        <dbReference type="ChEBI" id="CHEBI:57856"/>
        <dbReference type="ChEBI" id="CHEBI:59789"/>
        <dbReference type="ChEBI" id="CHEBI:73544"/>
        <dbReference type="ChEBI" id="CHEBI:74275"/>
        <dbReference type="EC" id="2.3.1.231"/>
    </reaction>
</comment>
<comment type="function">
    <text evidence="10">Probable S-adenosyl-L-methionine-dependent methyltransferase that acts as a component of the wybutosine biosynthesis pathway. Wybutosine is a hyper modified guanosine with a tricyclic base found at the 3'-position adjacent to the anticodon of eukaryotic phenylalanine tRNA. May methylate the carboxyl group of leucine residues to form alpha-leucine ester residues.</text>
</comment>
<dbReference type="PANTHER" id="PTHR12461:SF104">
    <property type="entry name" value="TRNA WYBUTOSINE-SYNTHESIZING PROTEIN 5"/>
    <property type="match status" value="1"/>
</dbReference>
<keyword evidence="8" id="KW-0949">S-adenosyl-L-methionine</keyword>
<dbReference type="SUPFAM" id="SSF51197">
    <property type="entry name" value="Clavaminate synthase-like"/>
    <property type="match status" value="1"/>
</dbReference>
<keyword evidence="9" id="KW-0819">tRNA processing</keyword>
<evidence type="ECO:0000313" key="17">
    <source>
        <dbReference type="Proteomes" id="UP001321473"/>
    </source>
</evidence>
<evidence type="ECO:0000313" key="16">
    <source>
        <dbReference type="EMBL" id="KAK8761177.1"/>
    </source>
</evidence>
<dbReference type="GO" id="GO:0031591">
    <property type="term" value="P:wybutosine biosynthetic process"/>
    <property type="evidence" value="ECO:0007669"/>
    <property type="project" value="TreeGrafter"/>
</dbReference>
<evidence type="ECO:0000259" key="15">
    <source>
        <dbReference type="PROSITE" id="PS51184"/>
    </source>
</evidence>
<name>A0AAQ4DFD7_AMBAM</name>
<dbReference type="PANTHER" id="PTHR12461">
    <property type="entry name" value="HYPOXIA-INDUCIBLE FACTOR 1 ALPHA INHIBITOR-RELATED"/>
    <property type="match status" value="1"/>
</dbReference>
<proteinExistence type="inferred from homology"/>
<evidence type="ECO:0000256" key="1">
    <source>
        <dbReference type="ARBA" id="ARBA00001806"/>
    </source>
</evidence>
<dbReference type="GO" id="GO:0000049">
    <property type="term" value="F:tRNA binding"/>
    <property type="evidence" value="ECO:0007669"/>
    <property type="project" value="TreeGrafter"/>
</dbReference>
<evidence type="ECO:0000256" key="14">
    <source>
        <dbReference type="ARBA" id="ARBA00049250"/>
    </source>
</evidence>
<dbReference type="EC" id="2.1.1.290" evidence="4"/>
<dbReference type="FunFam" id="2.60.120.650:FF:000043">
    <property type="entry name" value="tRNA wybutosine-synthesizing protein 4"/>
    <property type="match status" value="1"/>
</dbReference>
<evidence type="ECO:0000256" key="5">
    <source>
        <dbReference type="ARBA" id="ARBA00018045"/>
    </source>
</evidence>
<protein>
    <recommendedName>
        <fullName evidence="5">tRNA wybutosine-synthesizing protein 4</fullName>
        <ecNumber evidence="4">2.1.1.290</ecNumber>
        <ecNumber evidence="3">2.3.1.231</ecNumber>
    </recommendedName>
    <alternativeName>
        <fullName evidence="12">Leucine carboxyl methyltransferase 2</fullName>
    </alternativeName>
    <alternativeName>
        <fullName evidence="13">tRNA(Phe) (7-(3-amino-3-(methoxycarbonyl)propyl)wyosine(37)-N)-methoxycarbonyltransferase</fullName>
    </alternativeName>
    <alternativeName>
        <fullName evidence="11">tRNA(Phe) (7-(3-amino-3-carboxypropyl)wyosine(37)-O)-methyltransferase</fullName>
    </alternativeName>
</protein>
<dbReference type="PROSITE" id="PS51184">
    <property type="entry name" value="JMJC"/>
    <property type="match status" value="1"/>
</dbReference>
<dbReference type="InterPro" id="IPR041667">
    <property type="entry name" value="Cupin_8"/>
</dbReference>
<dbReference type="InterPro" id="IPR003347">
    <property type="entry name" value="JmjC_dom"/>
</dbReference>
<keyword evidence="7" id="KW-0808">Transferase</keyword>
<evidence type="ECO:0000256" key="6">
    <source>
        <dbReference type="ARBA" id="ARBA00022603"/>
    </source>
</evidence>
<dbReference type="AlphaFoldDB" id="A0AAQ4DFD7"/>
<reference evidence="16 17" key="1">
    <citation type="journal article" date="2023" name="Arcadia Sci">
        <title>De novo assembly of a long-read Amblyomma americanum tick genome.</title>
        <authorList>
            <person name="Chou S."/>
            <person name="Poskanzer K.E."/>
            <person name="Rollins M."/>
            <person name="Thuy-Boun P.S."/>
        </authorList>
    </citation>
    <scope>NUCLEOTIDE SEQUENCE [LARGE SCALE GENOMIC DNA]</scope>
    <source>
        <strain evidence="16">F_SG_1</strain>
        <tissue evidence="16">Salivary glands</tissue>
    </source>
</reference>
<comment type="similarity">
    <text evidence="2">Belongs to the methyltransferase superfamily. LCMT family.</text>
</comment>
<evidence type="ECO:0000256" key="9">
    <source>
        <dbReference type="ARBA" id="ARBA00022694"/>
    </source>
</evidence>
<dbReference type="GO" id="GO:0032259">
    <property type="term" value="P:methylation"/>
    <property type="evidence" value="ECO:0007669"/>
    <property type="project" value="UniProtKB-KW"/>
</dbReference>
<dbReference type="EMBL" id="JARKHS020031452">
    <property type="protein sequence ID" value="KAK8761177.1"/>
    <property type="molecule type" value="Genomic_DNA"/>
</dbReference>
<evidence type="ECO:0000256" key="3">
    <source>
        <dbReference type="ARBA" id="ARBA00012155"/>
    </source>
</evidence>
<dbReference type="Proteomes" id="UP001321473">
    <property type="component" value="Unassembled WGS sequence"/>
</dbReference>
<evidence type="ECO:0000256" key="4">
    <source>
        <dbReference type="ARBA" id="ARBA00012779"/>
    </source>
</evidence>
<evidence type="ECO:0000256" key="12">
    <source>
        <dbReference type="ARBA" id="ARBA00030231"/>
    </source>
</evidence>
<comment type="catalytic activity">
    <reaction evidence="1">
        <text>7-[(3S)-3-amino-3-carboxypropyl]wyosine(37) in tRNA(Phe) + S-adenosyl-L-methionine = 7-[(3S)-(3-amino-3-methoxycarbonyl)propyl]wyosine(37) in tRNA(Phe) + S-adenosyl-L-homocysteine</text>
        <dbReference type="Rhea" id="RHEA:36903"/>
        <dbReference type="Rhea" id="RHEA-COMP:10379"/>
        <dbReference type="Rhea" id="RHEA-COMP:11844"/>
        <dbReference type="ChEBI" id="CHEBI:57856"/>
        <dbReference type="ChEBI" id="CHEBI:59789"/>
        <dbReference type="ChEBI" id="CHEBI:73543"/>
        <dbReference type="ChEBI" id="CHEBI:74275"/>
        <dbReference type="EC" id="2.1.1.290"/>
    </reaction>
</comment>
<sequence>MAAAVKPIGCWDNVDEETFRTEIYPARQPAILRGVPVGRCTSLWDRDYLCTRGGTRSVKVHVSQERHMDFLSKNFVYRTLPFCELVQRASCSKQTDYFISETEFYYLRTLGADSRKEPANIVTQFPELAEDVVLPKLFPEEAFFSSVLRIASPQLCLWTHYDVMDNFLIQVRGKKKAVLFHPNDFDHLYIRGDKSLVLDVEHPDLEKFPKFQRATKYEAVLNAGDVLFIPALWFHNMTALDFGIAVNVFWRHLDASLYDGNDPYGNKDPIPAGKALASVTKAVKELRLLPSDYQQFYALKMISQIKEAFHVS</sequence>
<evidence type="ECO:0000256" key="8">
    <source>
        <dbReference type="ARBA" id="ARBA00022691"/>
    </source>
</evidence>
<accession>A0AAQ4DFD7</accession>
<evidence type="ECO:0000256" key="7">
    <source>
        <dbReference type="ARBA" id="ARBA00022679"/>
    </source>
</evidence>